<reference evidence="2" key="3">
    <citation type="submission" date="2011-03" db="EMBL/GenBank/DDBJ databases">
        <title>Annotation of Magnaporthe poae ATCC 64411.</title>
        <authorList>
            <person name="Ma L.-J."/>
            <person name="Dead R."/>
            <person name="Young S.K."/>
            <person name="Zeng Q."/>
            <person name="Gargeya S."/>
            <person name="Fitzgerald M."/>
            <person name="Haas B."/>
            <person name="Abouelleil A."/>
            <person name="Alvarado L."/>
            <person name="Arachchi H.M."/>
            <person name="Berlin A."/>
            <person name="Brown A."/>
            <person name="Chapman S.B."/>
            <person name="Chen Z."/>
            <person name="Dunbar C."/>
            <person name="Freedman E."/>
            <person name="Gearin G."/>
            <person name="Gellesch M."/>
            <person name="Goldberg J."/>
            <person name="Griggs A."/>
            <person name="Gujja S."/>
            <person name="Heiman D."/>
            <person name="Howarth C."/>
            <person name="Larson L."/>
            <person name="Lui A."/>
            <person name="MacDonald P.J.P."/>
            <person name="Mehta T."/>
            <person name="Montmayeur A."/>
            <person name="Murphy C."/>
            <person name="Neiman D."/>
            <person name="Pearson M."/>
            <person name="Priest M."/>
            <person name="Roberts A."/>
            <person name="Saif S."/>
            <person name="Shea T."/>
            <person name="Shenoy N."/>
            <person name="Sisk P."/>
            <person name="Stolte C."/>
            <person name="Sykes S."/>
            <person name="Yandava C."/>
            <person name="Wortman J."/>
            <person name="Nusbaum C."/>
            <person name="Birren B."/>
        </authorList>
    </citation>
    <scope>NUCLEOTIDE SEQUENCE</scope>
    <source>
        <strain evidence="2">ATCC 64411</strain>
    </source>
</reference>
<feature type="compositionally biased region" description="Pro residues" evidence="1">
    <location>
        <begin position="19"/>
        <end position="29"/>
    </location>
</feature>
<proteinExistence type="predicted"/>
<dbReference type="EMBL" id="ADBL01001197">
    <property type="status" value="NOT_ANNOTATED_CDS"/>
    <property type="molecule type" value="Genomic_DNA"/>
</dbReference>
<feature type="compositionally biased region" description="Basic residues" evidence="1">
    <location>
        <begin position="60"/>
        <end position="72"/>
    </location>
</feature>
<reference evidence="3" key="5">
    <citation type="submission" date="2015-06" db="UniProtKB">
        <authorList>
            <consortium name="EnsemblFungi"/>
        </authorList>
    </citation>
    <scope>IDENTIFICATION</scope>
    <source>
        <strain evidence="3">ATCC 64411</strain>
    </source>
</reference>
<evidence type="ECO:0000313" key="3">
    <source>
        <dbReference type="EnsemblFungi" id="MAPG_05081T0"/>
    </source>
</evidence>
<dbReference type="VEuPathDB" id="FungiDB:MAPG_05081"/>
<gene>
    <name evidence="2" type="ORF">MAPG_05081</name>
</gene>
<name>A0A0C4DYG0_MAGP6</name>
<feature type="region of interest" description="Disordered" evidence="1">
    <location>
        <begin position="49"/>
        <end position="72"/>
    </location>
</feature>
<evidence type="ECO:0000256" key="1">
    <source>
        <dbReference type="SAM" id="MobiDB-lite"/>
    </source>
</evidence>
<dbReference type="EMBL" id="GL876969">
    <property type="protein sequence ID" value="KLU86062.1"/>
    <property type="molecule type" value="Genomic_DNA"/>
</dbReference>
<protein>
    <submittedName>
        <fullName evidence="2 3">Uncharacterized protein</fullName>
    </submittedName>
</protein>
<dbReference type="Proteomes" id="UP000011715">
    <property type="component" value="Unassembled WGS sequence"/>
</dbReference>
<evidence type="ECO:0000313" key="2">
    <source>
        <dbReference type="EMBL" id="KLU86062.1"/>
    </source>
</evidence>
<reference evidence="2" key="1">
    <citation type="submission" date="2010-05" db="EMBL/GenBank/DDBJ databases">
        <title>The Genome Sequence of Magnaporthe poae strain ATCC 64411.</title>
        <authorList>
            <consortium name="The Broad Institute Genome Sequencing Platform"/>
            <consortium name="Broad Institute Genome Sequencing Center for Infectious Disease"/>
            <person name="Ma L.-J."/>
            <person name="Dead R."/>
            <person name="Young S."/>
            <person name="Zeng Q."/>
            <person name="Koehrsen M."/>
            <person name="Alvarado L."/>
            <person name="Berlin A."/>
            <person name="Chapman S.B."/>
            <person name="Chen Z."/>
            <person name="Freedman E."/>
            <person name="Gellesch M."/>
            <person name="Goldberg J."/>
            <person name="Griggs A."/>
            <person name="Gujja S."/>
            <person name="Heilman E.R."/>
            <person name="Heiman D."/>
            <person name="Hepburn T."/>
            <person name="Howarth C."/>
            <person name="Jen D."/>
            <person name="Larson L."/>
            <person name="Mehta T."/>
            <person name="Neiman D."/>
            <person name="Pearson M."/>
            <person name="Roberts A."/>
            <person name="Saif S."/>
            <person name="Shea T."/>
            <person name="Shenoy N."/>
            <person name="Sisk P."/>
            <person name="Stolte C."/>
            <person name="Sykes S."/>
            <person name="Walk T."/>
            <person name="White J."/>
            <person name="Yandava C."/>
            <person name="Haas B."/>
            <person name="Nusbaum C."/>
            <person name="Birren B."/>
        </authorList>
    </citation>
    <scope>NUCLEOTIDE SEQUENCE</scope>
    <source>
        <strain evidence="2">ATCC 64411</strain>
    </source>
</reference>
<dbReference type="OrthoDB" id="10496949at2759"/>
<keyword evidence="4" id="KW-1185">Reference proteome</keyword>
<dbReference type="AlphaFoldDB" id="A0A0C4DYG0"/>
<organism evidence="3 4">
    <name type="scientific">Magnaporthiopsis poae (strain ATCC 64411 / 73-15)</name>
    <name type="common">Kentucky bluegrass fungus</name>
    <name type="synonym">Magnaporthe poae</name>
    <dbReference type="NCBI Taxonomy" id="644358"/>
    <lineage>
        <taxon>Eukaryota</taxon>
        <taxon>Fungi</taxon>
        <taxon>Dikarya</taxon>
        <taxon>Ascomycota</taxon>
        <taxon>Pezizomycotina</taxon>
        <taxon>Sordariomycetes</taxon>
        <taxon>Sordariomycetidae</taxon>
        <taxon>Magnaporthales</taxon>
        <taxon>Magnaporthaceae</taxon>
        <taxon>Magnaporthiopsis</taxon>
    </lineage>
</organism>
<feature type="region of interest" description="Disordered" evidence="1">
    <location>
        <begin position="16"/>
        <end position="36"/>
    </location>
</feature>
<dbReference type="EnsemblFungi" id="MAPG_05081T0">
    <property type="protein sequence ID" value="MAPG_05081T0"/>
    <property type="gene ID" value="MAPG_05081"/>
</dbReference>
<evidence type="ECO:0000313" key="4">
    <source>
        <dbReference type="Proteomes" id="UP000011715"/>
    </source>
</evidence>
<reference evidence="4" key="2">
    <citation type="submission" date="2010-05" db="EMBL/GenBank/DDBJ databases">
        <title>The genome sequence of Magnaporthe poae strain ATCC 64411.</title>
        <authorList>
            <person name="Ma L.-J."/>
            <person name="Dead R."/>
            <person name="Young S."/>
            <person name="Zeng Q."/>
            <person name="Koehrsen M."/>
            <person name="Alvarado L."/>
            <person name="Berlin A."/>
            <person name="Chapman S.B."/>
            <person name="Chen Z."/>
            <person name="Freedman E."/>
            <person name="Gellesch M."/>
            <person name="Goldberg J."/>
            <person name="Griggs A."/>
            <person name="Gujja S."/>
            <person name="Heilman E.R."/>
            <person name="Heiman D."/>
            <person name="Hepburn T."/>
            <person name="Howarth C."/>
            <person name="Jen D."/>
            <person name="Larson L."/>
            <person name="Mehta T."/>
            <person name="Neiman D."/>
            <person name="Pearson M."/>
            <person name="Roberts A."/>
            <person name="Saif S."/>
            <person name="Shea T."/>
            <person name="Shenoy N."/>
            <person name="Sisk P."/>
            <person name="Stolte C."/>
            <person name="Sykes S."/>
            <person name="Walk T."/>
            <person name="White J."/>
            <person name="Yandava C."/>
            <person name="Haas B."/>
            <person name="Nusbaum C."/>
            <person name="Birren B."/>
        </authorList>
    </citation>
    <scope>NUCLEOTIDE SEQUENCE [LARGE SCALE GENOMIC DNA]</scope>
    <source>
        <strain evidence="4">ATCC 64411 / 73-15</strain>
    </source>
</reference>
<accession>A0A0C4DYG0</accession>
<dbReference type="eggNOG" id="ENOG502RN9M">
    <property type="taxonomic scope" value="Eukaryota"/>
</dbReference>
<reference evidence="3" key="4">
    <citation type="journal article" date="2015" name="G3 (Bethesda)">
        <title>Genome sequences of three phytopathogenic species of the Magnaporthaceae family of fungi.</title>
        <authorList>
            <person name="Okagaki L.H."/>
            <person name="Nunes C.C."/>
            <person name="Sailsbery J."/>
            <person name="Clay B."/>
            <person name="Brown D."/>
            <person name="John T."/>
            <person name="Oh Y."/>
            <person name="Young N."/>
            <person name="Fitzgerald M."/>
            <person name="Haas B.J."/>
            <person name="Zeng Q."/>
            <person name="Young S."/>
            <person name="Adiconis X."/>
            <person name="Fan L."/>
            <person name="Levin J.Z."/>
            <person name="Mitchell T.K."/>
            <person name="Okubara P.A."/>
            <person name="Farman M.L."/>
            <person name="Kohn L.M."/>
            <person name="Birren B."/>
            <person name="Ma L.-J."/>
            <person name="Dean R.A."/>
        </authorList>
    </citation>
    <scope>NUCLEOTIDE SEQUENCE</scope>
    <source>
        <strain evidence="3">ATCC 64411 / 73-15</strain>
    </source>
</reference>
<sequence length="188" mass="20872">MSCVVAHAMGSIKWTAPTSPSPYRIPPSASPRTQGSQLSTLFFPSLIRPNRSLSDLPTEKKRKEKRKPHHQQPKMRFFHLAVTLAAAGLAAASPVPEGETTAKCPSWMRSGRLLEGNACCVYDFNIGHCCNLTNDPRLYQVPSCSSESFSSRDGFSRYRVCNEGRQSGEACDGVPTVDKQWKWPEQKQ</sequence>